<evidence type="ECO:0000256" key="5">
    <source>
        <dbReference type="ARBA" id="ARBA00022777"/>
    </source>
</evidence>
<evidence type="ECO:0000256" key="4">
    <source>
        <dbReference type="ARBA" id="ARBA00022679"/>
    </source>
</evidence>
<keyword evidence="5" id="KW-0418">Kinase</keyword>
<comment type="caution">
    <text evidence="9">The sequence shown here is derived from an EMBL/GenBank/DDBJ whole genome shotgun (WGS) entry which is preliminary data.</text>
</comment>
<dbReference type="PANTHER" id="PTHR45436">
    <property type="entry name" value="SENSOR HISTIDINE KINASE YKOH"/>
    <property type="match status" value="1"/>
</dbReference>
<proteinExistence type="predicted"/>
<dbReference type="Pfam" id="PF02518">
    <property type="entry name" value="HATPase_c"/>
    <property type="match status" value="1"/>
</dbReference>
<dbReference type="RefSeq" id="WP_253754321.1">
    <property type="nucleotide sequence ID" value="NZ_JAMZDZ010000001.1"/>
</dbReference>
<evidence type="ECO:0000256" key="6">
    <source>
        <dbReference type="SAM" id="MobiDB-lite"/>
    </source>
</evidence>
<keyword evidence="7" id="KW-0732">Signal</keyword>
<comment type="catalytic activity">
    <reaction evidence="1">
        <text>ATP + protein L-histidine = ADP + protein N-phospho-L-histidine.</text>
        <dbReference type="EC" id="2.7.13.3"/>
    </reaction>
</comment>
<evidence type="ECO:0000256" key="2">
    <source>
        <dbReference type="ARBA" id="ARBA00012438"/>
    </source>
</evidence>
<reference evidence="10" key="1">
    <citation type="journal article" date="2019" name="Int. J. Syst. Evol. Microbiol.">
        <title>The Global Catalogue of Microorganisms (GCM) 10K type strain sequencing project: providing services to taxonomists for standard genome sequencing and annotation.</title>
        <authorList>
            <consortium name="The Broad Institute Genomics Platform"/>
            <consortium name="The Broad Institute Genome Sequencing Center for Infectious Disease"/>
            <person name="Wu L."/>
            <person name="Ma J."/>
        </authorList>
    </citation>
    <scope>NUCLEOTIDE SEQUENCE [LARGE SCALE GENOMIC DNA]</scope>
    <source>
        <strain evidence="10">CGMCC 4.7289</strain>
    </source>
</reference>
<dbReference type="Gene3D" id="3.30.565.10">
    <property type="entry name" value="Histidine kinase-like ATPase, C-terminal domain"/>
    <property type="match status" value="1"/>
</dbReference>
<dbReference type="EC" id="2.7.13.3" evidence="2"/>
<evidence type="ECO:0000256" key="3">
    <source>
        <dbReference type="ARBA" id="ARBA00022553"/>
    </source>
</evidence>
<feature type="chain" id="PRO_5045809598" description="histidine kinase" evidence="7">
    <location>
        <begin position="22"/>
        <end position="765"/>
    </location>
</feature>
<evidence type="ECO:0000313" key="9">
    <source>
        <dbReference type="EMBL" id="MFC4131108.1"/>
    </source>
</evidence>
<dbReference type="Pfam" id="PF08376">
    <property type="entry name" value="NIT"/>
    <property type="match status" value="1"/>
</dbReference>
<evidence type="ECO:0000313" key="10">
    <source>
        <dbReference type="Proteomes" id="UP001595816"/>
    </source>
</evidence>
<name>A0ABV8LKU0_9ACTN</name>
<dbReference type="InterPro" id="IPR003594">
    <property type="entry name" value="HATPase_dom"/>
</dbReference>
<dbReference type="Proteomes" id="UP001595816">
    <property type="component" value="Unassembled WGS sequence"/>
</dbReference>
<dbReference type="InterPro" id="IPR050428">
    <property type="entry name" value="TCS_sensor_his_kinase"/>
</dbReference>
<dbReference type="SUPFAM" id="SSF55874">
    <property type="entry name" value="ATPase domain of HSP90 chaperone/DNA topoisomerase II/histidine kinase"/>
    <property type="match status" value="1"/>
</dbReference>
<feature type="domain" description="Histidine kinase/HSP90-like ATPase" evidence="8">
    <location>
        <begin position="519"/>
        <end position="637"/>
    </location>
</feature>
<evidence type="ECO:0000256" key="7">
    <source>
        <dbReference type="SAM" id="SignalP"/>
    </source>
</evidence>
<organism evidence="9 10">
    <name type="scientific">Hamadaea flava</name>
    <dbReference type="NCBI Taxonomy" id="1742688"/>
    <lineage>
        <taxon>Bacteria</taxon>
        <taxon>Bacillati</taxon>
        <taxon>Actinomycetota</taxon>
        <taxon>Actinomycetes</taxon>
        <taxon>Micromonosporales</taxon>
        <taxon>Micromonosporaceae</taxon>
        <taxon>Hamadaea</taxon>
    </lineage>
</organism>
<feature type="region of interest" description="Disordered" evidence="6">
    <location>
        <begin position="694"/>
        <end position="744"/>
    </location>
</feature>
<protein>
    <recommendedName>
        <fullName evidence="2">histidine kinase</fullName>
        <ecNumber evidence="2">2.7.13.3</ecNumber>
    </recommendedName>
</protein>
<keyword evidence="4" id="KW-0808">Transferase</keyword>
<evidence type="ECO:0000259" key="8">
    <source>
        <dbReference type="SMART" id="SM00387"/>
    </source>
</evidence>
<keyword evidence="3" id="KW-0597">Phosphoprotein</keyword>
<feature type="compositionally biased region" description="Basic and acidic residues" evidence="6">
    <location>
        <begin position="711"/>
        <end position="720"/>
    </location>
</feature>
<accession>A0ABV8LKU0</accession>
<dbReference type="SMART" id="SM00387">
    <property type="entry name" value="HATPase_c"/>
    <property type="match status" value="1"/>
</dbReference>
<gene>
    <name evidence="9" type="ORF">ACFOZ4_10890</name>
</gene>
<dbReference type="PANTHER" id="PTHR45436:SF5">
    <property type="entry name" value="SENSOR HISTIDINE KINASE TRCS"/>
    <property type="match status" value="1"/>
</dbReference>
<keyword evidence="10" id="KW-1185">Reference proteome</keyword>
<sequence length="765" mass="80147">MRDLPIRVKTAFILLPMAAAAMTTGGWSLNNAVQSAQAADRTQALVQLSGAAADLAHELQTERAGLAALLLPDAGQQVAAAYGQQVERTRQRTDAWRSQAGKIVDPPAAITAIIGRVDGGLADLDAQRSRLADGKPAALSGAMFAYRIIVADLLAYQDAAAQAGVDPVLADQIRAAAALARATEAVGQQQVSVLQALALGQLTPSLSQDIASARSAYDEGIKTFTTLGTVGWRVELGRQMTGAAVLDAVRLEGVVSRTPVYQRVETSAKAWTAAMAARAARLRQVEIAVHQDITTTVAAARDAQIRIAVTQGSLTLAGVAAALLIGIAVARTTTRRLRGLETEAGLIGTVRLPELKDALSTVATRDGAAGVIQRLAGRRAVTVTGRDEIGRVAAALGGLLGAAETALAGEAGNRAAAGEATATIARRGAGLVEDIIHRLDEVERDADSELLAKLFAVDHGITRMRRFLDNLRVLAERGLSKIHSGDEDTLEVLTAAGQEIEQYQRIRFGAVAPSQIRTAAVPAVLVVLRELLDNAIQYSPGDSPVEVSAQWADRGLHITVRDTGIGLPVDTLTQVNLLLAGQVAYPEQPGHLGLTVSGIVAGQYGLPVWLEAAQPGIAASVLVPNGFVVRMIADRRPSVIPGPRAALARTADHTATLPTVGPPAWPTPAPQHARSSWLDTDVALPVIEAEEPWQAAAESPAVTGTTRSGLPRRDPAEVARRVPPPAPPANPRALRVDPERQSHQVAAVARALSAAHHRHSTRGDT</sequence>
<dbReference type="InterPro" id="IPR036890">
    <property type="entry name" value="HATPase_C_sf"/>
</dbReference>
<feature type="signal peptide" evidence="7">
    <location>
        <begin position="1"/>
        <end position="21"/>
    </location>
</feature>
<dbReference type="InterPro" id="IPR013587">
    <property type="entry name" value="Nitrate/nitrite_sensing"/>
</dbReference>
<dbReference type="EMBL" id="JBHSAY010000006">
    <property type="protein sequence ID" value="MFC4131108.1"/>
    <property type="molecule type" value="Genomic_DNA"/>
</dbReference>
<evidence type="ECO:0000256" key="1">
    <source>
        <dbReference type="ARBA" id="ARBA00000085"/>
    </source>
</evidence>